<dbReference type="Gene3D" id="2.120.10.10">
    <property type="match status" value="1"/>
</dbReference>
<dbReference type="EMBL" id="LSNE01000009">
    <property type="protein sequence ID" value="KXI28022.1"/>
    <property type="molecule type" value="Genomic_DNA"/>
</dbReference>
<dbReference type="OrthoDB" id="20875at2"/>
<evidence type="ECO:0000313" key="1">
    <source>
        <dbReference type="EMBL" id="KXI28022.1"/>
    </source>
</evidence>
<reference evidence="2" key="1">
    <citation type="submission" date="2016-02" db="EMBL/GenBank/DDBJ databases">
        <authorList>
            <person name="Schultz-Johansen M."/>
            <person name="Glaring M.A."/>
            <person name="Bech P.K."/>
            <person name="Stougaard P."/>
        </authorList>
    </citation>
    <scope>NUCLEOTIDE SEQUENCE [LARGE SCALE GENOMIC DNA]</scope>
    <source>
        <strain evidence="2">S66</strain>
    </source>
</reference>
<keyword evidence="2" id="KW-1185">Reference proteome</keyword>
<proteinExistence type="predicted"/>
<dbReference type="Proteomes" id="UP000070299">
    <property type="component" value="Unassembled WGS sequence"/>
</dbReference>
<protein>
    <submittedName>
        <fullName evidence="1">Uncharacterized protein</fullName>
    </submittedName>
</protein>
<name>A0A148KNZ5_9ALTE</name>
<gene>
    <name evidence="1" type="ORF">AX660_20505</name>
</gene>
<dbReference type="InterPro" id="IPR036278">
    <property type="entry name" value="Sialidase_sf"/>
</dbReference>
<accession>A0A148KNZ5</accession>
<comment type="caution">
    <text evidence="1">The sequence shown here is derived from an EMBL/GenBank/DDBJ whole genome shotgun (WGS) entry which is preliminary data.</text>
</comment>
<organism evidence="1 2">
    <name type="scientific">Paraglaciecola hydrolytica</name>
    <dbReference type="NCBI Taxonomy" id="1799789"/>
    <lineage>
        <taxon>Bacteria</taxon>
        <taxon>Pseudomonadati</taxon>
        <taxon>Pseudomonadota</taxon>
        <taxon>Gammaproteobacteria</taxon>
        <taxon>Alteromonadales</taxon>
        <taxon>Alteromonadaceae</taxon>
        <taxon>Paraglaciecola</taxon>
    </lineage>
</organism>
<dbReference type="SUPFAM" id="SSF50939">
    <property type="entry name" value="Sialidases"/>
    <property type="match status" value="1"/>
</dbReference>
<dbReference type="AlphaFoldDB" id="A0A148KNZ5"/>
<evidence type="ECO:0000313" key="2">
    <source>
        <dbReference type="Proteomes" id="UP000070299"/>
    </source>
</evidence>
<sequence>MNINWLKKITANPKHNAFTDLCWFQQSLYCCFRVATNHVSGDGILRILKLDLLGNVLTGSFIKLDNTDLRDPKLTVGPDGKLILLAYARCPATDTKKLITQNYCWVSQDGLSWSTPKVVAEDYWWLWRIRWKNDTAYGFAYNRRANSIDLYQGSPRRRMYKVVTGALSLDKHQLGYPNESDLVFVDKQCYALVRRDADTYTAQLGRSKFPFKQWVWQDLDFYLGGPVMHLMNKQTALIAGRILEKQQFKTVVFKLDLLTGMTSEKLLLPSAGDNSYPGMVLRDKQLYLSYYSSHQGGCSAIYLAQITL</sequence>
<dbReference type="STRING" id="1799789.AX660_20505"/>